<dbReference type="Gene3D" id="4.10.60.10">
    <property type="entry name" value="Zinc finger, CCHC-type"/>
    <property type="match status" value="1"/>
</dbReference>
<accession>G0UJG7</accession>
<keyword evidence="3" id="KW-0862">Zinc</keyword>
<feature type="compositionally biased region" description="Basic and acidic residues" evidence="5">
    <location>
        <begin position="321"/>
        <end position="345"/>
    </location>
</feature>
<evidence type="ECO:0000259" key="7">
    <source>
        <dbReference type="PROSITE" id="PS50158"/>
    </source>
</evidence>
<evidence type="ECO:0000256" key="4">
    <source>
        <dbReference type="PROSITE-ProRule" id="PRU00176"/>
    </source>
</evidence>
<reference evidence="8" key="1">
    <citation type="journal article" date="2012" name="Proc. Natl. Acad. Sci. U.S.A.">
        <title>Antigenic diversity is generated by distinct evolutionary mechanisms in African trypanosome species.</title>
        <authorList>
            <person name="Jackson A.P."/>
            <person name="Berry A."/>
            <person name="Aslett M."/>
            <person name="Allison H.C."/>
            <person name="Burton P."/>
            <person name="Vavrova-Anderson J."/>
            <person name="Brown R."/>
            <person name="Browne H."/>
            <person name="Corton N."/>
            <person name="Hauser H."/>
            <person name="Gamble J."/>
            <person name="Gilderthorp R."/>
            <person name="Marcello L."/>
            <person name="McQuillan J."/>
            <person name="Otto T.D."/>
            <person name="Quail M.A."/>
            <person name="Sanders M.J."/>
            <person name="van Tonder A."/>
            <person name="Ginger M.L."/>
            <person name="Field M.C."/>
            <person name="Barry J.D."/>
            <person name="Hertz-Fowler C."/>
            <person name="Berriman M."/>
        </authorList>
    </citation>
    <scope>NUCLEOTIDE SEQUENCE</scope>
    <source>
        <strain evidence="8">IL3000</strain>
    </source>
</reference>
<dbReference type="Gene3D" id="3.30.70.330">
    <property type="match status" value="3"/>
</dbReference>
<evidence type="ECO:0000313" key="8">
    <source>
        <dbReference type="EMBL" id="CCC89520.1"/>
    </source>
</evidence>
<evidence type="ECO:0000259" key="6">
    <source>
        <dbReference type="PROSITE" id="PS50102"/>
    </source>
</evidence>
<feature type="domain" description="CCHC-type" evidence="7">
    <location>
        <begin position="262"/>
        <end position="276"/>
    </location>
</feature>
<keyword evidence="3" id="KW-0863">Zinc-finger</keyword>
<keyword evidence="3" id="KW-0479">Metal-binding</keyword>
<protein>
    <submittedName>
        <fullName evidence="8">Putative RNA-binding protein</fullName>
    </submittedName>
</protein>
<dbReference type="InterPro" id="IPR000504">
    <property type="entry name" value="RRM_dom"/>
</dbReference>
<evidence type="ECO:0000256" key="5">
    <source>
        <dbReference type="SAM" id="MobiDB-lite"/>
    </source>
</evidence>
<dbReference type="GO" id="GO:0005654">
    <property type="term" value="C:nucleoplasm"/>
    <property type="evidence" value="ECO:0007669"/>
    <property type="project" value="TreeGrafter"/>
</dbReference>
<feature type="region of interest" description="Disordered" evidence="5">
    <location>
        <begin position="304"/>
        <end position="407"/>
    </location>
</feature>
<dbReference type="SMART" id="SM00360">
    <property type="entry name" value="RRM"/>
    <property type="match status" value="3"/>
</dbReference>
<dbReference type="Pfam" id="PF00098">
    <property type="entry name" value="zf-CCHC"/>
    <property type="match status" value="1"/>
</dbReference>
<dbReference type="GO" id="GO:0008270">
    <property type="term" value="F:zinc ion binding"/>
    <property type="evidence" value="ECO:0007669"/>
    <property type="project" value="UniProtKB-KW"/>
</dbReference>
<dbReference type="InterPro" id="IPR001878">
    <property type="entry name" value="Znf_CCHC"/>
</dbReference>
<proteinExistence type="predicted"/>
<dbReference type="GO" id="GO:0010468">
    <property type="term" value="P:regulation of gene expression"/>
    <property type="evidence" value="ECO:0007669"/>
    <property type="project" value="TreeGrafter"/>
</dbReference>
<evidence type="ECO:0000256" key="2">
    <source>
        <dbReference type="ARBA" id="ARBA00023242"/>
    </source>
</evidence>
<dbReference type="VEuPathDB" id="TriTrypDB:TcIL3000_2_960"/>
<evidence type="ECO:0000256" key="1">
    <source>
        <dbReference type="ARBA" id="ARBA00004123"/>
    </source>
</evidence>
<feature type="domain" description="RRM" evidence="6">
    <location>
        <begin position="109"/>
        <end position="180"/>
    </location>
</feature>
<dbReference type="PANTHER" id="PTHR48033:SF10">
    <property type="entry name" value="RNA-BINDING PROTEIN SQUID"/>
    <property type="match status" value="1"/>
</dbReference>
<dbReference type="InterPro" id="IPR035979">
    <property type="entry name" value="RBD_domain_sf"/>
</dbReference>
<dbReference type="InterPro" id="IPR012677">
    <property type="entry name" value="Nucleotide-bd_a/b_plait_sf"/>
</dbReference>
<dbReference type="PROSITE" id="PS50158">
    <property type="entry name" value="ZF_CCHC"/>
    <property type="match status" value="2"/>
</dbReference>
<feature type="domain" description="RRM" evidence="6">
    <location>
        <begin position="189"/>
        <end position="260"/>
    </location>
</feature>
<dbReference type="SUPFAM" id="SSF54928">
    <property type="entry name" value="RNA-binding domain, RBD"/>
    <property type="match status" value="3"/>
</dbReference>
<dbReference type="GO" id="GO:0000785">
    <property type="term" value="C:chromatin"/>
    <property type="evidence" value="ECO:0007669"/>
    <property type="project" value="TreeGrafter"/>
</dbReference>
<dbReference type="GO" id="GO:0003723">
    <property type="term" value="F:RNA binding"/>
    <property type="evidence" value="ECO:0007669"/>
    <property type="project" value="UniProtKB-UniRule"/>
</dbReference>
<organism evidence="8">
    <name type="scientific">Trypanosoma congolense (strain IL3000)</name>
    <dbReference type="NCBI Taxonomy" id="1068625"/>
    <lineage>
        <taxon>Eukaryota</taxon>
        <taxon>Discoba</taxon>
        <taxon>Euglenozoa</taxon>
        <taxon>Kinetoplastea</taxon>
        <taxon>Metakinetoplastina</taxon>
        <taxon>Trypanosomatida</taxon>
        <taxon>Trypanosomatidae</taxon>
        <taxon>Trypanosoma</taxon>
        <taxon>Nannomonas</taxon>
    </lineage>
</organism>
<comment type="subcellular location">
    <subcellularLocation>
        <location evidence="1">Nucleus</location>
    </subcellularLocation>
</comment>
<dbReference type="PANTHER" id="PTHR48033">
    <property type="entry name" value="RNA-BINDING (RRM/RBD/RNP MOTIFS) FAMILY PROTEIN"/>
    <property type="match status" value="1"/>
</dbReference>
<name>G0UJG7_TRYCI</name>
<dbReference type="AlphaFoldDB" id="G0UJG7"/>
<evidence type="ECO:0000256" key="3">
    <source>
        <dbReference type="PROSITE-ProRule" id="PRU00047"/>
    </source>
</evidence>
<gene>
    <name evidence="8" type="ORF">TCIL3000_2_960</name>
</gene>
<sequence length="407" mass="47203">MDKHVIRVKGLREGTTEEAVRDFFSRLGEVLACDINGTEAKISFQNDEDFNEALNMNNEQFDDGVTITVEPFENVSEPQEEAFENDGGVDKRTNEASVVDSRKRFCEENKVAVRHLPDDVTEDQLRELFRGVGEIVDFFLEPRRRYAFVGFENSESVDVALKLSGKEMNGVAIEVERKRTGNRENILESKVVVKNIPYGATEESVRRFFASVGEPVDIFIHDKKQFAFVGFADEKSCLAAIDMNGFDFDGQRVQIERRQKQRCYKCNREGHVALQCHMQEQTCRNCGRAGHMARDCRMTPRSYDRRVGPHNGGGYNFAHMNNDRRGDFGRRGAYNDRRGGGDYDRRRPRSRSRSGSYERRHRRRSRSRSRSRSPKRFARERDRSRSPSRRRYTRDGERGRPRDSPRD</sequence>
<dbReference type="PROSITE" id="PS50102">
    <property type="entry name" value="RRM"/>
    <property type="match status" value="3"/>
</dbReference>
<dbReference type="InterPro" id="IPR036875">
    <property type="entry name" value="Znf_CCHC_sf"/>
</dbReference>
<feature type="compositionally biased region" description="Basic residues" evidence="5">
    <location>
        <begin position="359"/>
        <end position="376"/>
    </location>
</feature>
<dbReference type="Pfam" id="PF00076">
    <property type="entry name" value="RRM_1"/>
    <property type="match status" value="3"/>
</dbReference>
<dbReference type="SUPFAM" id="SSF57756">
    <property type="entry name" value="Retrovirus zinc finger-like domains"/>
    <property type="match status" value="1"/>
</dbReference>
<keyword evidence="2" id="KW-0539">Nucleus</keyword>
<dbReference type="SMART" id="SM00343">
    <property type="entry name" value="ZnF_C2HC"/>
    <property type="match status" value="2"/>
</dbReference>
<keyword evidence="4" id="KW-0694">RNA-binding</keyword>
<feature type="compositionally biased region" description="Basic and acidic residues" evidence="5">
    <location>
        <begin position="393"/>
        <end position="407"/>
    </location>
</feature>
<dbReference type="CDD" id="cd00590">
    <property type="entry name" value="RRM_SF"/>
    <property type="match status" value="3"/>
</dbReference>
<feature type="domain" description="RRM" evidence="6">
    <location>
        <begin position="4"/>
        <end position="74"/>
    </location>
</feature>
<dbReference type="EMBL" id="HE575315">
    <property type="protein sequence ID" value="CCC89520.1"/>
    <property type="molecule type" value="Genomic_DNA"/>
</dbReference>
<feature type="domain" description="CCHC-type" evidence="7">
    <location>
        <begin position="283"/>
        <end position="297"/>
    </location>
</feature>